<sequence length="98" mass="10468">MLLRLQHLVRDSLAAVSGVPVRREGCSDPAFGVGAVGGDAAAVELVPVASQTGRIEASPEVRIRARVRWSEAAALSNSLPWEGRWSWRGGTCGRADRM</sequence>
<comment type="caution">
    <text evidence="1">The sequence shown here is derived from an EMBL/GenBank/DDBJ whole genome shotgun (WGS) entry which is preliminary data.</text>
</comment>
<reference evidence="1 2" key="1">
    <citation type="submission" date="2014-05" db="EMBL/GenBank/DDBJ databases">
        <title>Draft Genome Sequence of Kitasatospora cheerisanensis KCTC 2395.</title>
        <authorList>
            <person name="Nam D.H."/>
        </authorList>
    </citation>
    <scope>NUCLEOTIDE SEQUENCE [LARGE SCALE GENOMIC DNA]</scope>
    <source>
        <strain evidence="1 2">KCTC 2395</strain>
    </source>
</reference>
<organism evidence="1 2">
    <name type="scientific">Kitasatospora cheerisanensis KCTC 2395</name>
    <dbReference type="NCBI Taxonomy" id="1348663"/>
    <lineage>
        <taxon>Bacteria</taxon>
        <taxon>Bacillati</taxon>
        <taxon>Actinomycetota</taxon>
        <taxon>Actinomycetes</taxon>
        <taxon>Kitasatosporales</taxon>
        <taxon>Streptomycetaceae</taxon>
        <taxon>Kitasatospora</taxon>
    </lineage>
</organism>
<protein>
    <submittedName>
        <fullName evidence="1">Uncharacterized protein</fullName>
    </submittedName>
</protein>
<keyword evidence="2" id="KW-1185">Reference proteome</keyword>
<accession>A0A066YNQ2</accession>
<gene>
    <name evidence="1" type="ORF">KCH_66370</name>
</gene>
<evidence type="ECO:0000313" key="1">
    <source>
        <dbReference type="EMBL" id="KDN81594.1"/>
    </source>
</evidence>
<proteinExistence type="predicted"/>
<name>A0A066YNQ2_9ACTN</name>
<dbReference type="EMBL" id="JNBY01000134">
    <property type="protein sequence ID" value="KDN81594.1"/>
    <property type="molecule type" value="Genomic_DNA"/>
</dbReference>
<dbReference type="Proteomes" id="UP000027178">
    <property type="component" value="Unassembled WGS sequence"/>
</dbReference>
<dbReference type="HOGENOM" id="CLU_2330024_0_0_11"/>
<dbReference type="AlphaFoldDB" id="A0A066YNQ2"/>
<evidence type="ECO:0000313" key="2">
    <source>
        <dbReference type="Proteomes" id="UP000027178"/>
    </source>
</evidence>